<dbReference type="InterPro" id="IPR052558">
    <property type="entry name" value="Siderophore_Hydrolase_D"/>
</dbReference>
<dbReference type="PANTHER" id="PTHR40841">
    <property type="entry name" value="SIDEROPHORE TRIACETYLFUSARININE C ESTERASE"/>
    <property type="match status" value="1"/>
</dbReference>
<evidence type="ECO:0000256" key="2">
    <source>
        <dbReference type="ARBA" id="ARBA00022801"/>
    </source>
</evidence>
<dbReference type="Pfam" id="PF00756">
    <property type="entry name" value="Esterase"/>
    <property type="match status" value="1"/>
</dbReference>
<protein>
    <submittedName>
        <fullName evidence="3">Alpha/Beta hydrolase protein</fullName>
    </submittedName>
</protein>
<organism evidence="3 4">
    <name type="scientific">Aspergillus tamarii</name>
    <dbReference type="NCBI Taxonomy" id="41984"/>
    <lineage>
        <taxon>Eukaryota</taxon>
        <taxon>Fungi</taxon>
        <taxon>Dikarya</taxon>
        <taxon>Ascomycota</taxon>
        <taxon>Pezizomycotina</taxon>
        <taxon>Eurotiomycetes</taxon>
        <taxon>Eurotiomycetidae</taxon>
        <taxon>Eurotiales</taxon>
        <taxon>Aspergillaceae</taxon>
        <taxon>Aspergillus</taxon>
        <taxon>Aspergillus subgen. Circumdati</taxon>
    </lineage>
</organism>
<dbReference type="Proteomes" id="UP000326950">
    <property type="component" value="Unassembled WGS sequence"/>
</dbReference>
<gene>
    <name evidence="3" type="ORF">BDV40DRAFT_312843</name>
</gene>
<dbReference type="Gene3D" id="3.40.50.1820">
    <property type="entry name" value="alpha/beta hydrolase"/>
    <property type="match status" value="1"/>
</dbReference>
<keyword evidence="4" id="KW-1185">Reference proteome</keyword>
<evidence type="ECO:0000313" key="3">
    <source>
        <dbReference type="EMBL" id="KAE8161924.1"/>
    </source>
</evidence>
<name>A0A5N6UTL1_ASPTM</name>
<comment type="similarity">
    <text evidence="1">Belongs to the esterase D family.</text>
</comment>
<keyword evidence="2 3" id="KW-0378">Hydrolase</keyword>
<proteinExistence type="inferred from homology"/>
<dbReference type="EMBL" id="ML738635">
    <property type="protein sequence ID" value="KAE8161924.1"/>
    <property type="molecule type" value="Genomic_DNA"/>
</dbReference>
<dbReference type="GO" id="GO:0016788">
    <property type="term" value="F:hydrolase activity, acting on ester bonds"/>
    <property type="evidence" value="ECO:0007669"/>
    <property type="project" value="TreeGrafter"/>
</dbReference>
<evidence type="ECO:0000313" key="4">
    <source>
        <dbReference type="Proteomes" id="UP000326950"/>
    </source>
</evidence>
<dbReference type="AlphaFoldDB" id="A0A5N6UTL1"/>
<accession>A0A5N6UTL1</accession>
<dbReference type="OrthoDB" id="446683at2759"/>
<sequence length="304" mass="33881">MFAHAPNTLQLELKDSDGDAYRIQVAWPLAWNDPKTPGHSASIIYVLDGNALFFTTADASRRSSMLPTSDPAVVVGIGYPVEDRPYSPRRQYDYTPPCDSYVAPCGIDGQQQPMPHGGATRFLEFIVGNVRTTLLAEVFSSLCVNKEILIGHSLGGLCTLHALFENITPFDTFIAISPSIWWNNEFILGEAERFMKSGPDRVGIKSHTTLPTLMIIYGSLEQDRRCHPSWSKDKYRRVKALSQERKMKDNADALANRLQQSGRLRKVRVKEYEDEDHGSVVGAGISWVVGALLDDGRFFTDGDN</sequence>
<dbReference type="SUPFAM" id="SSF53474">
    <property type="entry name" value="alpha/beta-Hydrolases"/>
    <property type="match status" value="1"/>
</dbReference>
<evidence type="ECO:0000256" key="1">
    <source>
        <dbReference type="ARBA" id="ARBA00005622"/>
    </source>
</evidence>
<reference evidence="3 4" key="1">
    <citation type="submission" date="2019-04" db="EMBL/GenBank/DDBJ databases">
        <title>Friends and foes A comparative genomics study of 23 Aspergillus species from section Flavi.</title>
        <authorList>
            <consortium name="DOE Joint Genome Institute"/>
            <person name="Kjaerbolling I."/>
            <person name="Vesth T."/>
            <person name="Frisvad J.C."/>
            <person name="Nybo J.L."/>
            <person name="Theobald S."/>
            <person name="Kildgaard S."/>
            <person name="Isbrandt T."/>
            <person name="Kuo A."/>
            <person name="Sato A."/>
            <person name="Lyhne E.K."/>
            <person name="Kogle M.E."/>
            <person name="Wiebenga A."/>
            <person name="Kun R.S."/>
            <person name="Lubbers R.J."/>
            <person name="Makela M.R."/>
            <person name="Barry K."/>
            <person name="Chovatia M."/>
            <person name="Clum A."/>
            <person name="Daum C."/>
            <person name="Haridas S."/>
            <person name="He G."/>
            <person name="LaButti K."/>
            <person name="Lipzen A."/>
            <person name="Mondo S."/>
            <person name="Riley R."/>
            <person name="Salamov A."/>
            <person name="Simmons B.A."/>
            <person name="Magnuson J.K."/>
            <person name="Henrissat B."/>
            <person name="Mortensen U.H."/>
            <person name="Larsen T.O."/>
            <person name="Devries R.P."/>
            <person name="Grigoriev I.V."/>
            <person name="Machida M."/>
            <person name="Baker S.E."/>
            <person name="Andersen M.R."/>
        </authorList>
    </citation>
    <scope>NUCLEOTIDE SEQUENCE [LARGE SCALE GENOMIC DNA]</scope>
    <source>
        <strain evidence="3 4">CBS 117626</strain>
    </source>
</reference>
<dbReference type="PANTHER" id="PTHR40841:SF2">
    <property type="entry name" value="SIDEROPHORE-DEGRADING ESTERASE (EUROFUNG)"/>
    <property type="match status" value="1"/>
</dbReference>
<dbReference type="InterPro" id="IPR000801">
    <property type="entry name" value="Esterase-like"/>
</dbReference>
<dbReference type="InterPro" id="IPR029058">
    <property type="entry name" value="AB_hydrolase_fold"/>
</dbReference>